<dbReference type="EMBL" id="CP158281">
    <property type="protein sequence ID" value="XBV87985.1"/>
    <property type="molecule type" value="Genomic_DNA"/>
</dbReference>
<name>A0AAU7UHK2_9MICO</name>
<sequence length="190" mass="19369">MRASIESQLAARANWALPVRELSPLAGLGGLGIDRGIDTSSGQLLEGQDWVEAVAALDVLGRAACESAHPATGVALLHAHATGVQVGPLGSSEHLLIPVDLSAAASEDAPLAPVPGAAEVDEQLVQAITAGDAPTVAATIAVSDDTHADLELLDAAVTHMMAQGINDYSFTTTFDETVHEVRSLCGAGTY</sequence>
<accession>A0AAU7UHK2</accession>
<evidence type="ECO:0000313" key="1">
    <source>
        <dbReference type="EMBL" id="XBV87985.1"/>
    </source>
</evidence>
<dbReference type="KEGG" id="bkr:AAFP32_10435"/>
<reference evidence="1" key="1">
    <citation type="submission" date="2024-06" db="EMBL/GenBank/DDBJ databases">
        <title>Brevibacterium koreense sp. nov., isolated from jogae-jeotgal, a Korean fermented seafood.</title>
        <authorList>
            <person name="Whon T.W."/>
            <person name="Nam S."/>
            <person name="Kim Y."/>
        </authorList>
    </citation>
    <scope>NUCLEOTIDE SEQUENCE</scope>
    <source>
        <strain evidence="1">CBA3109</strain>
    </source>
</reference>
<dbReference type="RefSeq" id="WP_350269095.1">
    <property type="nucleotide sequence ID" value="NZ_CP158281.1"/>
</dbReference>
<proteinExistence type="predicted"/>
<dbReference type="AlphaFoldDB" id="A0AAU7UHK2"/>
<gene>
    <name evidence="1" type="ORF">AAFP32_10435</name>
</gene>
<protein>
    <submittedName>
        <fullName evidence="1">Uncharacterized protein</fullName>
    </submittedName>
</protein>
<organism evidence="1">
    <name type="scientific">Brevibacterium koreense</name>
    <dbReference type="NCBI Taxonomy" id="3140787"/>
    <lineage>
        <taxon>Bacteria</taxon>
        <taxon>Bacillati</taxon>
        <taxon>Actinomycetota</taxon>
        <taxon>Actinomycetes</taxon>
        <taxon>Micrococcales</taxon>
        <taxon>Brevibacteriaceae</taxon>
        <taxon>Brevibacterium</taxon>
    </lineage>
</organism>